<evidence type="ECO:0000256" key="7">
    <source>
        <dbReference type="ARBA" id="ARBA00023163"/>
    </source>
</evidence>
<dbReference type="PANTHER" id="PTHR12214:SF0">
    <property type="entry name" value="LD29489P"/>
    <property type="match status" value="1"/>
</dbReference>
<dbReference type="Pfam" id="PF07819">
    <property type="entry name" value="PGAP1"/>
    <property type="match status" value="1"/>
</dbReference>
<evidence type="ECO:0000259" key="11">
    <source>
        <dbReference type="Pfam" id="PF07819"/>
    </source>
</evidence>
<protein>
    <recommendedName>
        <fullName evidence="9">GPI inositol-deacylase</fullName>
        <ecNumber evidence="9">3.1.-.-</ecNumber>
    </recommendedName>
</protein>
<dbReference type="InterPro" id="IPR012908">
    <property type="entry name" value="PGAP1-ab_dom-like"/>
</dbReference>
<dbReference type="Gene3D" id="3.40.50.1820">
    <property type="entry name" value="alpha/beta hydrolase"/>
    <property type="match status" value="1"/>
</dbReference>
<dbReference type="GO" id="GO:0000123">
    <property type="term" value="C:histone acetyltransferase complex"/>
    <property type="evidence" value="ECO:0007669"/>
    <property type="project" value="InterPro"/>
</dbReference>
<dbReference type="Pfam" id="PF09340">
    <property type="entry name" value="NuA4"/>
    <property type="match status" value="1"/>
</dbReference>
<dbReference type="InterPro" id="IPR029058">
    <property type="entry name" value="AB_hydrolase_fold"/>
</dbReference>
<dbReference type="SUPFAM" id="SSF53474">
    <property type="entry name" value="alpha/beta-Hydrolases"/>
    <property type="match status" value="1"/>
</dbReference>
<evidence type="ECO:0000256" key="9">
    <source>
        <dbReference type="RuleBase" id="RU365011"/>
    </source>
</evidence>
<evidence type="ECO:0000256" key="4">
    <source>
        <dbReference type="ARBA" id="ARBA00022853"/>
    </source>
</evidence>
<dbReference type="PANTHER" id="PTHR12214">
    <property type="entry name" value="GC-RICH SEQUENCE DNA-BINDING FACTOR"/>
    <property type="match status" value="1"/>
</dbReference>
<dbReference type="Proteomes" id="UP000195557">
    <property type="component" value="Unassembled WGS sequence"/>
</dbReference>
<sequence length="1325" mass="144161">MEKTDERDARELDERATTKGASFASGKNRVAGARASLLSFEDDGGGAEAAAEAAKAKTKKKRSIAAPAPRAREVERETVRTYDVESLRALAAAQRAKEAEAVREAEAKEAWTPRAPPRDEDDGNSGIPDAKTIAEVKSKREAARRAMAGREGADYIDLGDGRGRDGTRAEKSSIDSVVEGEDDEEFERAQLRRVFRDEPEMRKSAQSVARDTMKRKEANVSIEKAGLEAFESLKRALEAAVSTSETARKEATRADENAAKSQSALAFYEKELKSAGERYVYAQKLRDYFKDACAMMQDKKLIVEELMEHYSKFHVARARALTQAMNDEFEESTIEAEAAAEAAHAVFQRGGSQSDAKIAASTAVQDAVLKGLVEEKLDDMGRDVNMLMREKAEARSKRRQSSSEAVRVVEDEREVELFHKDWSEAQDAALAMFKDASDDLSTLTAVKKHAEDWKRTHLASYKSTYMSASVPHLFAPFVRLELIAWSPLFPPADAKAPASLDSMSWYAQLFDYGMVDGSFDEGDEDANLLPKIVEHLVLPIVSDAVEQWWEPRDPAQSRALASTLRDVLVYVEPNSCEEAREVVIAVRRRLKQCAEACTIPTYAPAVTACAPDAARHAESRFRLAVDVIKSALAFDGVVERDALDRIVFDGVIAAHIAPFVRLQLFHPAACAASLAAIVDALGASTGRAPPSVDSLREITRALVAATKASDQTDDGTATTIARVATEESEDVSFDDDALIDESEDTGVRSLPFVNPSAFVDAASLEKALGALRRATSALEANAAAAWLDRAAGDTKRRAAAAREAAMAFVEARKEWSEVPVEVVRRAQSALASTAASRGDIGWLAAEAAETAVDGGDAFDARLRDVVNGKRLLSDDYAYLLVPGLFGSYYPAYYTDVRDVFRDRGVDCRISRLVDGEGRVESNAAALAREIKDVYDETGKRVIVIGHSKGGVDAGAALALHKLEDFVRGLICMQSPFGGSPIATDLLCEPLIESFTTVLETFVSAPKGTGAKLIEPIRDLTYAERRLFLAKHPIPKVFPVVTFATATKSAAAGLFPSASYVLSRYGELSDGLVCVRDTQIPNAVFVTADFENDHADCVFPIEHPDDMIERHAREQAENLALRQALGFSDPARVGPTLPPPVGPAIVRAQRALNSALPERLKNSFASADYHEALSQQFIVRVDARLSIRTAFLSSPSVTSPHAASRDDSRCMSTPTSAALTHLKQRRAKLEADEAEIERQVYDLETSLLTDHSSGGNVLRGFEQALAQGKQHQQRKTKPFKTEERLFSVSSVSSQVVGELQAEADAVRTTASGRMAKPPSTFGVGRT</sequence>
<evidence type="ECO:0000256" key="5">
    <source>
        <dbReference type="ARBA" id="ARBA00023015"/>
    </source>
</evidence>
<organism evidence="13">
    <name type="scientific">Ostreococcus tauri</name>
    <name type="common">Marine green alga</name>
    <dbReference type="NCBI Taxonomy" id="70448"/>
    <lineage>
        <taxon>Eukaryota</taxon>
        <taxon>Viridiplantae</taxon>
        <taxon>Chlorophyta</taxon>
        <taxon>Mamiellophyceae</taxon>
        <taxon>Mamiellales</taxon>
        <taxon>Bathycoccaceae</taxon>
        <taxon>Ostreococcus</taxon>
    </lineage>
</organism>
<keyword evidence="5" id="KW-0805">Transcription regulation</keyword>
<dbReference type="Pfam" id="PF07842">
    <property type="entry name" value="GCFC"/>
    <property type="match status" value="1"/>
</dbReference>
<keyword evidence="9" id="KW-0472">Membrane</keyword>
<feature type="compositionally biased region" description="Basic and acidic residues" evidence="10">
    <location>
        <begin position="1"/>
        <end position="17"/>
    </location>
</feature>
<name>A0A1Y5ILD7_OSTTA</name>
<dbReference type="GO" id="GO:0015031">
    <property type="term" value="P:protein transport"/>
    <property type="evidence" value="ECO:0007669"/>
    <property type="project" value="UniProtKB-KW"/>
</dbReference>
<keyword evidence="9" id="KW-0378">Hydrolase</keyword>
<feature type="domain" description="GPI inositol-deacylase PGAP1-like alpha/beta" evidence="11">
    <location>
        <begin position="928"/>
        <end position="993"/>
    </location>
</feature>
<dbReference type="InterPro" id="IPR012890">
    <property type="entry name" value="GCFC2-like"/>
</dbReference>
<comment type="subcellular location">
    <subcellularLocation>
        <location evidence="9">Endoplasmic reticulum membrane</location>
    </subcellularLocation>
    <subcellularLocation>
        <location evidence="1">Nucleus</location>
    </subcellularLocation>
</comment>
<dbReference type="eggNOG" id="KOG2136">
    <property type="taxonomic scope" value="Eukaryota"/>
</dbReference>
<evidence type="ECO:0000259" key="12">
    <source>
        <dbReference type="Pfam" id="PF07842"/>
    </source>
</evidence>
<dbReference type="GO" id="GO:0000398">
    <property type="term" value="P:mRNA splicing, via spliceosome"/>
    <property type="evidence" value="ECO:0007669"/>
    <property type="project" value="InterPro"/>
</dbReference>
<dbReference type="InterPro" id="IPR022783">
    <property type="entry name" value="GCFC_dom"/>
</dbReference>
<dbReference type="EMBL" id="KZ155772">
    <property type="protein sequence ID" value="OUS48984.1"/>
    <property type="molecule type" value="Genomic_DNA"/>
</dbReference>
<dbReference type="GO" id="GO:0005634">
    <property type="term" value="C:nucleus"/>
    <property type="evidence" value="ECO:0007669"/>
    <property type="project" value="UniProtKB-SubCell"/>
</dbReference>
<evidence type="ECO:0000313" key="13">
    <source>
        <dbReference type="EMBL" id="OUS48984.1"/>
    </source>
</evidence>
<feature type="compositionally biased region" description="Basic and acidic residues" evidence="10">
    <location>
        <begin position="159"/>
        <end position="173"/>
    </location>
</feature>
<feature type="compositionally biased region" description="Basic and acidic residues" evidence="10">
    <location>
        <begin position="100"/>
        <end position="111"/>
    </location>
</feature>
<evidence type="ECO:0000256" key="10">
    <source>
        <dbReference type="SAM" id="MobiDB-lite"/>
    </source>
</evidence>
<accession>A0A1Y5ILD7</accession>
<dbReference type="InterPro" id="IPR015418">
    <property type="entry name" value="Eaf6"/>
</dbReference>
<keyword evidence="8" id="KW-0539">Nucleus</keyword>
<feature type="region of interest" description="Disordered" evidence="10">
    <location>
        <begin position="100"/>
        <end position="185"/>
    </location>
</feature>
<keyword evidence="9" id="KW-0813">Transport</keyword>
<evidence type="ECO:0000256" key="6">
    <source>
        <dbReference type="ARBA" id="ARBA00023054"/>
    </source>
</evidence>
<keyword evidence="7" id="KW-0804">Transcription</keyword>
<keyword evidence="4" id="KW-0156">Chromatin regulator</keyword>
<comment type="similarity">
    <text evidence="2">Belongs to the GCF family.</text>
</comment>
<dbReference type="GO" id="GO:0006325">
    <property type="term" value="P:chromatin organization"/>
    <property type="evidence" value="ECO:0007669"/>
    <property type="project" value="UniProtKB-KW"/>
</dbReference>
<reference evidence="13" key="1">
    <citation type="submission" date="2017-04" db="EMBL/GenBank/DDBJ databases">
        <title>Population genomics of picophytoplankton unveils novel chromosome hypervariability.</title>
        <authorList>
            <consortium name="DOE Joint Genome Institute"/>
            <person name="Blanc-Mathieu R."/>
            <person name="Krasovec M."/>
            <person name="Hebrard M."/>
            <person name="Yau S."/>
            <person name="Desgranges E."/>
            <person name="Martin J."/>
            <person name="Schackwitz W."/>
            <person name="Kuo A."/>
            <person name="Salin G."/>
            <person name="Donnadieu C."/>
            <person name="Desdevises Y."/>
            <person name="Sanchez-Ferandin S."/>
            <person name="Moreau H."/>
            <person name="Rivals E."/>
            <person name="Grigoriev I.V."/>
            <person name="Grimsley N."/>
            <person name="Eyre-Walker A."/>
            <person name="Piganeau G."/>
        </authorList>
    </citation>
    <scope>NUCLEOTIDE SEQUENCE [LARGE SCALE GENOMIC DNA]</scope>
    <source>
        <strain evidence="13">RCC 1115</strain>
    </source>
</reference>
<dbReference type="GO" id="GO:0016788">
    <property type="term" value="F:hydrolase activity, acting on ester bonds"/>
    <property type="evidence" value="ECO:0007669"/>
    <property type="project" value="InterPro"/>
</dbReference>
<keyword evidence="9" id="KW-0653">Protein transport</keyword>
<keyword evidence="9" id="KW-0256">Endoplasmic reticulum</keyword>
<dbReference type="GO" id="GO:0003677">
    <property type="term" value="F:DNA binding"/>
    <property type="evidence" value="ECO:0007669"/>
    <property type="project" value="InterPro"/>
</dbReference>
<dbReference type="GO" id="GO:0005789">
    <property type="term" value="C:endoplasmic reticulum membrane"/>
    <property type="evidence" value="ECO:0007669"/>
    <property type="project" value="UniProtKB-SubCell"/>
</dbReference>
<proteinExistence type="inferred from homology"/>
<evidence type="ECO:0000256" key="8">
    <source>
        <dbReference type="ARBA" id="ARBA00023242"/>
    </source>
</evidence>
<feature type="region of interest" description="Disordered" evidence="10">
    <location>
        <begin position="1"/>
        <end position="28"/>
    </location>
</feature>
<evidence type="ECO:0000256" key="2">
    <source>
        <dbReference type="ARBA" id="ARBA00010801"/>
    </source>
</evidence>
<feature type="domain" description="GCF C-terminal" evidence="12">
    <location>
        <begin position="444"/>
        <end position="593"/>
    </location>
</feature>
<evidence type="ECO:0000256" key="1">
    <source>
        <dbReference type="ARBA" id="ARBA00004123"/>
    </source>
</evidence>
<feature type="region of interest" description="Disordered" evidence="10">
    <location>
        <begin position="54"/>
        <end position="78"/>
    </location>
</feature>
<comment type="function">
    <text evidence="9">Involved in inositol deacylation of GPI-anchored proteins which plays important roles in the quality control and ER-associated degradation of GPI-anchored proteins.</text>
</comment>
<feature type="compositionally biased region" description="Basic and acidic residues" evidence="10">
    <location>
        <begin position="132"/>
        <end position="144"/>
    </location>
</feature>
<keyword evidence="6" id="KW-0175">Coiled coil</keyword>
<comment type="similarity">
    <text evidence="3">Belongs to the EAF6 family.</text>
</comment>
<comment type="similarity">
    <text evidence="9">Belongs to the GPI inositol-deacylase family.</text>
</comment>
<evidence type="ECO:0000256" key="3">
    <source>
        <dbReference type="ARBA" id="ARBA00010916"/>
    </source>
</evidence>
<gene>
    <name evidence="13" type="ORF">BE221DRAFT_203280</name>
</gene>
<dbReference type="EC" id="3.1.-.-" evidence="9"/>